<reference evidence="2 3" key="1">
    <citation type="journal article" date="2018" name="Front. Microbiol.">
        <title>Genome-Wide Analysis of Corynespora cassiicola Leaf Fall Disease Putative Effectors.</title>
        <authorList>
            <person name="Lopez D."/>
            <person name="Ribeiro S."/>
            <person name="Label P."/>
            <person name="Fumanal B."/>
            <person name="Venisse J.S."/>
            <person name="Kohler A."/>
            <person name="de Oliveira R.R."/>
            <person name="Labutti K."/>
            <person name="Lipzen A."/>
            <person name="Lail K."/>
            <person name="Bauer D."/>
            <person name="Ohm R.A."/>
            <person name="Barry K.W."/>
            <person name="Spatafora J."/>
            <person name="Grigoriev I.V."/>
            <person name="Martin F.M."/>
            <person name="Pujade-Renaud V."/>
        </authorList>
    </citation>
    <scope>NUCLEOTIDE SEQUENCE [LARGE SCALE GENOMIC DNA]</scope>
    <source>
        <strain evidence="2 3">Philippines</strain>
    </source>
</reference>
<evidence type="ECO:0000256" key="1">
    <source>
        <dbReference type="SAM" id="Coils"/>
    </source>
</evidence>
<sequence>MAEEQAAHHLLNVLEERNLNVDLDRILAAFEDDATNREVAQWVGEYLHEETLLTKEELELYQTLKKKGMLHQYEAEDEPTRPVLDHELSSAIDALQSSTAAIEEQCKVLEAQRDALMALKALDKTNLDAEHLRNERRRKGHQEKARLDANIEDIATSIQDQLGDARRDIEADKANLKSYLAERLASDDQILSRLPGIVSQIIADPEVHEDEKSIEQWCEAIISFRTAEAKARVDTVYLNSLKEVSPDDAPDVPDAELQEQKAALQAELEELHSEIASVATLVVGHEIRKPIMDMKERRDRDRIQARNSWLRYVLSTLSYMGKRLDTIASHTRDVDGFHQAFTRVNEAAVKRIPNFHAEAPVSARKRAISTPKAAFSPMVKLKPPQSLDLPNALQDALRHASVSFNQDSVDALGESLAKTRIEREQKLQEHFAAASSSTHDRLAERLGGADGELRAVLAAVYEHTPFQRISLANPRVEGELRKMERELQESDDKLLEAEANELSLSDPRVRAFIAKYGR</sequence>
<feature type="coiled-coil region" evidence="1">
    <location>
        <begin position="473"/>
        <end position="500"/>
    </location>
</feature>
<gene>
    <name evidence="2" type="ORF">BS50DRAFT_490840</name>
</gene>
<feature type="coiled-coil region" evidence="1">
    <location>
        <begin position="254"/>
        <end position="281"/>
    </location>
</feature>
<dbReference type="EMBL" id="KZ678133">
    <property type="protein sequence ID" value="PSN69447.1"/>
    <property type="molecule type" value="Genomic_DNA"/>
</dbReference>
<accession>A0A2T2NVI8</accession>
<evidence type="ECO:0008006" key="4">
    <source>
        <dbReference type="Google" id="ProtNLM"/>
    </source>
</evidence>
<keyword evidence="1" id="KW-0175">Coiled coil</keyword>
<dbReference type="STRING" id="1448308.A0A2T2NVI8"/>
<evidence type="ECO:0000313" key="3">
    <source>
        <dbReference type="Proteomes" id="UP000240883"/>
    </source>
</evidence>
<dbReference type="OrthoDB" id="5314201at2759"/>
<keyword evidence="3" id="KW-1185">Reference proteome</keyword>
<protein>
    <recommendedName>
        <fullName evidence="4">HAUS augmin-like complex subunit 3 N-terminal domain-containing protein</fullName>
    </recommendedName>
</protein>
<dbReference type="Proteomes" id="UP000240883">
    <property type="component" value="Unassembled WGS sequence"/>
</dbReference>
<name>A0A2T2NVI8_CORCC</name>
<dbReference type="AlphaFoldDB" id="A0A2T2NVI8"/>
<proteinExistence type="predicted"/>
<evidence type="ECO:0000313" key="2">
    <source>
        <dbReference type="EMBL" id="PSN69447.1"/>
    </source>
</evidence>
<organism evidence="2 3">
    <name type="scientific">Corynespora cassiicola Philippines</name>
    <dbReference type="NCBI Taxonomy" id="1448308"/>
    <lineage>
        <taxon>Eukaryota</taxon>
        <taxon>Fungi</taxon>
        <taxon>Dikarya</taxon>
        <taxon>Ascomycota</taxon>
        <taxon>Pezizomycotina</taxon>
        <taxon>Dothideomycetes</taxon>
        <taxon>Pleosporomycetidae</taxon>
        <taxon>Pleosporales</taxon>
        <taxon>Corynesporascaceae</taxon>
        <taxon>Corynespora</taxon>
    </lineage>
</organism>